<dbReference type="CDD" id="cd14978">
    <property type="entry name" value="7tmA_FMRFamide_R-like"/>
    <property type="match status" value="1"/>
</dbReference>
<evidence type="ECO:0000256" key="4">
    <source>
        <dbReference type="ARBA" id="ARBA00023136"/>
    </source>
</evidence>
<dbReference type="Pfam" id="PF00001">
    <property type="entry name" value="7tm_1"/>
    <property type="match status" value="1"/>
</dbReference>
<reference evidence="9" key="1">
    <citation type="submission" date="2022-11" db="UniProtKB">
        <authorList>
            <consortium name="WormBaseParasite"/>
        </authorList>
    </citation>
    <scope>IDENTIFICATION</scope>
</reference>
<dbReference type="PRINTS" id="PR00237">
    <property type="entry name" value="GPCRRHODOPSN"/>
</dbReference>
<evidence type="ECO:0000313" key="8">
    <source>
        <dbReference type="Proteomes" id="UP000887578"/>
    </source>
</evidence>
<keyword evidence="3 6" id="KW-1133">Transmembrane helix</keyword>
<comment type="subcellular location">
    <subcellularLocation>
        <location evidence="1">Membrane</location>
    </subcellularLocation>
</comment>
<dbReference type="SUPFAM" id="SSF81321">
    <property type="entry name" value="Family A G protein-coupled receptor-like"/>
    <property type="match status" value="1"/>
</dbReference>
<feature type="transmembrane region" description="Helical" evidence="6">
    <location>
        <begin position="192"/>
        <end position="210"/>
    </location>
</feature>
<organism evidence="8 9">
    <name type="scientific">Panagrolaimus davidi</name>
    <dbReference type="NCBI Taxonomy" id="227884"/>
    <lineage>
        <taxon>Eukaryota</taxon>
        <taxon>Metazoa</taxon>
        <taxon>Ecdysozoa</taxon>
        <taxon>Nematoda</taxon>
        <taxon>Chromadorea</taxon>
        <taxon>Rhabditida</taxon>
        <taxon>Tylenchina</taxon>
        <taxon>Panagrolaimomorpha</taxon>
        <taxon>Panagrolaimoidea</taxon>
        <taxon>Panagrolaimidae</taxon>
        <taxon>Panagrolaimus</taxon>
    </lineage>
</organism>
<proteinExistence type="inferred from homology"/>
<dbReference type="Proteomes" id="UP000887578">
    <property type="component" value="Unplaced"/>
</dbReference>
<dbReference type="Gene3D" id="1.20.1070.10">
    <property type="entry name" value="Rhodopsin 7-helix transmembrane proteins"/>
    <property type="match status" value="1"/>
</dbReference>
<feature type="transmembrane region" description="Helical" evidence="6">
    <location>
        <begin position="6"/>
        <end position="29"/>
    </location>
</feature>
<evidence type="ECO:0000256" key="5">
    <source>
        <dbReference type="RuleBase" id="RU000688"/>
    </source>
</evidence>
<keyword evidence="8" id="KW-1185">Reference proteome</keyword>
<keyword evidence="5" id="KW-0297">G-protein coupled receptor</keyword>
<evidence type="ECO:0000256" key="1">
    <source>
        <dbReference type="ARBA" id="ARBA00004370"/>
    </source>
</evidence>
<name>A0A914QNC1_9BILA</name>
<dbReference type="WBParaSite" id="PDA_v2.g5281.t1">
    <property type="protein sequence ID" value="PDA_v2.g5281.t1"/>
    <property type="gene ID" value="PDA_v2.g5281"/>
</dbReference>
<feature type="domain" description="G-protein coupled receptors family 1 profile" evidence="7">
    <location>
        <begin position="1"/>
        <end position="207"/>
    </location>
</feature>
<dbReference type="InterPro" id="IPR053352">
    <property type="entry name" value="FMRFamide_rcpt"/>
</dbReference>
<keyword evidence="4 6" id="KW-0472">Membrane</keyword>
<dbReference type="PANTHER" id="PTHR47323:SF6">
    <property type="entry name" value="G-PROTEIN COUPLED RECEPTORS FAMILY 1 PROFILE DOMAIN-CONTAINING PROTEIN"/>
    <property type="match status" value="1"/>
</dbReference>
<dbReference type="GO" id="GO:0004930">
    <property type="term" value="F:G protein-coupled receptor activity"/>
    <property type="evidence" value="ECO:0007669"/>
    <property type="project" value="UniProtKB-KW"/>
</dbReference>
<evidence type="ECO:0000256" key="6">
    <source>
        <dbReference type="SAM" id="Phobius"/>
    </source>
</evidence>
<protein>
    <submittedName>
        <fullName evidence="9">G-protein coupled receptors family 1 profile domain-containing protein</fullName>
    </submittedName>
</protein>
<keyword evidence="5" id="KW-0675">Receptor</keyword>
<dbReference type="AlphaFoldDB" id="A0A914QNC1"/>
<dbReference type="PROSITE" id="PS00237">
    <property type="entry name" value="G_PROTEIN_RECEP_F1_1"/>
    <property type="match status" value="1"/>
</dbReference>
<dbReference type="InterPro" id="IPR000276">
    <property type="entry name" value="GPCR_Rhodpsn"/>
</dbReference>
<evidence type="ECO:0000256" key="3">
    <source>
        <dbReference type="ARBA" id="ARBA00022989"/>
    </source>
</evidence>
<dbReference type="GO" id="GO:0016020">
    <property type="term" value="C:membrane"/>
    <property type="evidence" value="ECO:0007669"/>
    <property type="project" value="UniProtKB-SubCell"/>
</dbReference>
<feature type="transmembrane region" description="Helical" evidence="6">
    <location>
        <begin position="151"/>
        <end position="172"/>
    </location>
</feature>
<dbReference type="PANTHER" id="PTHR47323">
    <property type="entry name" value="FMRFAMIDE PEPTIDE RECEPTOR FAMILY-RELATED"/>
    <property type="match status" value="1"/>
</dbReference>
<accession>A0A914QNC1</accession>
<keyword evidence="5" id="KW-0807">Transducer</keyword>
<comment type="similarity">
    <text evidence="5">Belongs to the G-protein coupled receptor 1 family.</text>
</comment>
<keyword evidence="2 5" id="KW-0812">Transmembrane</keyword>
<evidence type="ECO:0000313" key="9">
    <source>
        <dbReference type="WBParaSite" id="PDA_v2.g5281.t1"/>
    </source>
</evidence>
<evidence type="ECO:0000259" key="7">
    <source>
        <dbReference type="PROSITE" id="PS50262"/>
    </source>
</evidence>
<sequence>MTARILVYAYPVTLMAQSMSIWMLVSITIDRYLAVCHPFAVRIYCTITRAILTTSCIFVFSVGYNVVRFWEYTINTADEIPEDQVIVGRLRDNYLYMVLYQNIATSITQFVVPLIVLCILNLQVAKTILEAGETRRELVASEKREHNTAKMMLFVVIVFLFCYTLSFCLNVLEIFNPELFRHPIGFLLNDVNNILVVINSSSSFIFYTKYSSRYRAQLRTMYGIRWIVARCCFFSDRSTINGKGRSSTEEYATVSTFSTKQTLYCTRNSAIKTVPTFPSSKKY</sequence>
<evidence type="ECO:0000256" key="2">
    <source>
        <dbReference type="ARBA" id="ARBA00022692"/>
    </source>
</evidence>
<dbReference type="InterPro" id="IPR017452">
    <property type="entry name" value="GPCR_Rhodpsn_7TM"/>
</dbReference>
<feature type="transmembrane region" description="Helical" evidence="6">
    <location>
        <begin position="99"/>
        <end position="120"/>
    </location>
</feature>
<feature type="transmembrane region" description="Helical" evidence="6">
    <location>
        <begin position="41"/>
        <end position="64"/>
    </location>
</feature>
<dbReference type="PROSITE" id="PS50262">
    <property type="entry name" value="G_PROTEIN_RECEP_F1_2"/>
    <property type="match status" value="1"/>
</dbReference>